<dbReference type="Gene3D" id="3.90.1150.10">
    <property type="entry name" value="Aspartate Aminotransferase, domain 1"/>
    <property type="match status" value="1"/>
</dbReference>
<dbReference type="GO" id="GO:0008483">
    <property type="term" value="F:transaminase activity"/>
    <property type="evidence" value="ECO:0007669"/>
    <property type="project" value="UniProtKB-KW"/>
</dbReference>
<dbReference type="InterPro" id="IPR050859">
    <property type="entry name" value="Class-I_PLP-dep_aminotransf"/>
</dbReference>
<dbReference type="SUPFAM" id="SSF53383">
    <property type="entry name" value="PLP-dependent transferases"/>
    <property type="match status" value="1"/>
</dbReference>
<dbReference type="EMBL" id="CP047476">
    <property type="protein sequence ID" value="QIA64846.1"/>
    <property type="molecule type" value="Genomic_DNA"/>
</dbReference>
<accession>A0A7Z2YEZ8</accession>
<dbReference type="Gene3D" id="3.40.640.10">
    <property type="entry name" value="Type I PLP-dependent aspartate aminotransferase-like (Major domain)"/>
    <property type="match status" value="1"/>
</dbReference>
<reference evidence="6 7" key="1">
    <citation type="submission" date="2020-01" db="EMBL/GenBank/DDBJ databases">
        <title>Whole genome and functional gene identification of agarase of Vibrio HN897.</title>
        <authorList>
            <person name="Liu Y."/>
            <person name="Zhao Z."/>
        </authorList>
    </citation>
    <scope>NUCLEOTIDE SEQUENCE [LARGE SCALE GENOMIC DNA]</scope>
    <source>
        <strain evidence="6 7">HN897</strain>
    </source>
</reference>
<sequence length="382" mass="42300">MEIAQSLQQIKSSYIREILAAASDKNVISLAGGLPDEKTFPLELMKPTLERLADTPEVFQYGSTSGYGPLLSFLGDYFKLPGTHTIMITTGSQQGLDLIARAYVNPGDKVLMEVPSYLGAMQVFGLVQANILTVSQTDFGPNLEELEQCFAEQKPKMFYAVPDFHNPTGVCWALETRQKVAELCIQYDVALIEDAPYRELRFSGEALPMVSDFCPQNAIVLRSFSKIASPGLRIGVVTGKVSYLEPLIKIKQGADLHSSVPMQALLHGLLEHDNFETHITIIRELYKSRYDVMFSELEKQLPTGCVLRPVDGGMFVWVEIPECDTFELAKQLLVNGVAVVPSPVFYPEGAEVKTALRLNFTNATSEELKVAVTRLAHVLHIL</sequence>
<dbReference type="AlphaFoldDB" id="A0A7Z2YEZ8"/>
<evidence type="ECO:0000313" key="7">
    <source>
        <dbReference type="Proteomes" id="UP000464262"/>
    </source>
</evidence>
<organism evidence="6 7">
    <name type="scientific">Vibrio astriarenae</name>
    <dbReference type="NCBI Taxonomy" id="1481923"/>
    <lineage>
        <taxon>Bacteria</taxon>
        <taxon>Pseudomonadati</taxon>
        <taxon>Pseudomonadota</taxon>
        <taxon>Gammaproteobacteria</taxon>
        <taxon>Vibrionales</taxon>
        <taxon>Vibrionaceae</taxon>
        <taxon>Vibrio</taxon>
    </lineage>
</organism>
<keyword evidence="7" id="KW-1185">Reference proteome</keyword>
<dbReference type="Proteomes" id="UP000464262">
    <property type="component" value="Chromosome 2"/>
</dbReference>
<evidence type="ECO:0000256" key="2">
    <source>
        <dbReference type="ARBA" id="ARBA00022576"/>
    </source>
</evidence>
<keyword evidence="2 6" id="KW-0032">Aminotransferase</keyword>
<evidence type="ECO:0000256" key="3">
    <source>
        <dbReference type="ARBA" id="ARBA00022679"/>
    </source>
</evidence>
<dbReference type="PANTHER" id="PTHR42790:SF19">
    <property type="entry name" value="KYNURENINE_ALPHA-AMINOADIPATE AMINOTRANSFERASE, MITOCHONDRIAL"/>
    <property type="match status" value="1"/>
</dbReference>
<dbReference type="InterPro" id="IPR015421">
    <property type="entry name" value="PyrdxlP-dep_Trfase_major"/>
</dbReference>
<dbReference type="CDD" id="cd00609">
    <property type="entry name" value="AAT_like"/>
    <property type="match status" value="1"/>
</dbReference>
<dbReference type="GO" id="GO:0030170">
    <property type="term" value="F:pyridoxal phosphate binding"/>
    <property type="evidence" value="ECO:0007669"/>
    <property type="project" value="InterPro"/>
</dbReference>
<proteinExistence type="predicted"/>
<dbReference type="Pfam" id="PF00155">
    <property type="entry name" value="Aminotran_1_2"/>
    <property type="match status" value="1"/>
</dbReference>
<keyword evidence="4" id="KW-0663">Pyridoxal phosphate</keyword>
<comment type="cofactor">
    <cofactor evidence="1">
        <name>pyridoxal 5'-phosphate</name>
        <dbReference type="ChEBI" id="CHEBI:597326"/>
    </cofactor>
</comment>
<name>A0A7Z2YEZ8_9VIBR</name>
<dbReference type="InterPro" id="IPR015422">
    <property type="entry name" value="PyrdxlP-dep_Trfase_small"/>
</dbReference>
<dbReference type="PANTHER" id="PTHR42790">
    <property type="entry name" value="AMINOTRANSFERASE"/>
    <property type="match status" value="1"/>
</dbReference>
<gene>
    <name evidence="6" type="ORF">GT360_14875</name>
</gene>
<evidence type="ECO:0000259" key="5">
    <source>
        <dbReference type="Pfam" id="PF00155"/>
    </source>
</evidence>
<dbReference type="KEGG" id="vas:GT360_14875"/>
<dbReference type="RefSeq" id="WP_164649747.1">
    <property type="nucleotide sequence ID" value="NZ_CP047476.1"/>
</dbReference>
<evidence type="ECO:0000256" key="1">
    <source>
        <dbReference type="ARBA" id="ARBA00001933"/>
    </source>
</evidence>
<feature type="domain" description="Aminotransferase class I/classII large" evidence="5">
    <location>
        <begin position="27"/>
        <end position="375"/>
    </location>
</feature>
<dbReference type="InterPro" id="IPR015424">
    <property type="entry name" value="PyrdxlP-dep_Trfase"/>
</dbReference>
<keyword evidence="3 6" id="KW-0808">Transferase</keyword>
<protein>
    <submittedName>
        <fullName evidence="6">Aminotransferase class I/II-fold pyridoxal phosphate-dependent enzyme</fullName>
    </submittedName>
</protein>
<evidence type="ECO:0000256" key="4">
    <source>
        <dbReference type="ARBA" id="ARBA00022898"/>
    </source>
</evidence>
<evidence type="ECO:0000313" key="6">
    <source>
        <dbReference type="EMBL" id="QIA64846.1"/>
    </source>
</evidence>
<dbReference type="InterPro" id="IPR004839">
    <property type="entry name" value="Aminotransferase_I/II_large"/>
</dbReference>
<dbReference type="GO" id="GO:1901605">
    <property type="term" value="P:alpha-amino acid metabolic process"/>
    <property type="evidence" value="ECO:0007669"/>
    <property type="project" value="TreeGrafter"/>
</dbReference>